<feature type="compositionally biased region" description="Gly residues" evidence="2">
    <location>
        <begin position="270"/>
        <end position="281"/>
    </location>
</feature>
<evidence type="ECO:0000256" key="1">
    <source>
        <dbReference type="SAM" id="Coils"/>
    </source>
</evidence>
<feature type="compositionally biased region" description="Polar residues" evidence="2">
    <location>
        <begin position="1357"/>
        <end position="1375"/>
    </location>
</feature>
<feature type="domain" description="Magnesium transporter MgtE intracellular" evidence="3">
    <location>
        <begin position="661"/>
        <end position="750"/>
    </location>
</feature>
<feature type="region of interest" description="Disordered" evidence="2">
    <location>
        <begin position="1334"/>
        <end position="1402"/>
    </location>
</feature>
<evidence type="ECO:0000259" key="3">
    <source>
        <dbReference type="Pfam" id="PF03448"/>
    </source>
</evidence>
<dbReference type="EMBL" id="BNCP01000025">
    <property type="protein sequence ID" value="GIL82853.1"/>
    <property type="molecule type" value="Genomic_DNA"/>
</dbReference>
<evidence type="ECO:0000256" key="2">
    <source>
        <dbReference type="SAM" id="MobiDB-lite"/>
    </source>
</evidence>
<dbReference type="Proteomes" id="UP000747110">
    <property type="component" value="Unassembled WGS sequence"/>
</dbReference>
<feature type="region of interest" description="Disordered" evidence="2">
    <location>
        <begin position="1023"/>
        <end position="1047"/>
    </location>
</feature>
<feature type="compositionally biased region" description="Gly residues" evidence="2">
    <location>
        <begin position="1111"/>
        <end position="1146"/>
    </location>
</feature>
<feature type="compositionally biased region" description="Basic residues" evidence="2">
    <location>
        <begin position="932"/>
        <end position="942"/>
    </location>
</feature>
<keyword evidence="1" id="KW-0175">Coiled coil</keyword>
<dbReference type="PANTHER" id="PTHR31535">
    <property type="match status" value="1"/>
</dbReference>
<feature type="region of interest" description="Disordered" evidence="2">
    <location>
        <begin position="1098"/>
        <end position="1153"/>
    </location>
</feature>
<accession>A0A8J4FSR8</accession>
<feature type="compositionally biased region" description="Gly residues" evidence="2">
    <location>
        <begin position="1379"/>
        <end position="1392"/>
    </location>
</feature>
<keyword evidence="5" id="KW-1185">Reference proteome</keyword>
<gene>
    <name evidence="4" type="ORF">Vretifemale_11771</name>
</gene>
<reference evidence="4" key="1">
    <citation type="journal article" date="2021" name="Proc. Natl. Acad. Sci. U.S.A.">
        <title>Three genomes in the algal genus Volvox reveal the fate of a haploid sex-determining region after a transition to homothallism.</title>
        <authorList>
            <person name="Yamamoto K."/>
            <person name="Hamaji T."/>
            <person name="Kawai-Toyooka H."/>
            <person name="Matsuzaki R."/>
            <person name="Takahashi F."/>
            <person name="Nishimura Y."/>
            <person name="Kawachi M."/>
            <person name="Noguchi H."/>
            <person name="Minakuchi Y."/>
            <person name="Umen J.G."/>
            <person name="Toyoda A."/>
            <person name="Nozaki H."/>
        </authorList>
    </citation>
    <scope>NUCLEOTIDE SEQUENCE</scope>
    <source>
        <strain evidence="4">NIES-3786</strain>
    </source>
</reference>
<evidence type="ECO:0000313" key="5">
    <source>
        <dbReference type="Proteomes" id="UP000747110"/>
    </source>
</evidence>
<evidence type="ECO:0000313" key="4">
    <source>
        <dbReference type="EMBL" id="GIL82853.1"/>
    </source>
</evidence>
<dbReference type="Pfam" id="PF03448">
    <property type="entry name" value="MgtE_N"/>
    <property type="match status" value="1"/>
</dbReference>
<dbReference type="OrthoDB" id="541336at2759"/>
<feature type="coiled-coil region" evidence="1">
    <location>
        <begin position="349"/>
        <end position="410"/>
    </location>
</feature>
<feature type="region of interest" description="Disordered" evidence="2">
    <location>
        <begin position="932"/>
        <end position="952"/>
    </location>
</feature>
<sequence length="2061" mass="212112">MVGPQFGSLGLLEGLLGASGGGGGCGSSGSGGGTVNVLVMAASGMSPTQIQAAQQQQAQVHTLQRRTLMLRLPHTWNAMGLEMPAMVVQDANSGSVGSGGACLLVLPSDKPPTRSEAAAVEALLLEMLRDPETAAARAVAWRADALGSLCSEAIACLHEASKLRQAPGATVGGGGLEGGGGGGGGAASGDGAGVGAKWQLRGLDGVELSAPSILGPFTTLLQPSLQAHTAAIEAHRAGLASAHVRTPTANTTSAGAKGAALPISPCSPGGAQGGAEAGSGGGDRRGVRRLHGSPLDAATLRSGRSLMSPYSSTSLTVGVCVCLADLIRQVEVQCCERGRALASAWNAFMVAHQDSMDSLRRRAAGLQREVEQLTGQLAERHDFTREIEMLEFLKRENARYKSREADLLAKGLLTLQTAPGARDGSRLVVKAGGALGEALETELNSRISRLRWQQAAYTLGTQTKRVAFQSGLAFQKAPPPHPRLTAGGPEAEAMVIKLTVLQRLTLAVERVQRRRQAAEARRKAAEEARARGCGGAGGAGAGAGLGGASPAELAAAVAAAGPGVGLKLLEGLDPEDTARLLSALGPEAQVVLLGSLQELKRAEVLAAMADADRAQAVAVMSSGMRAHTARVLGRGMWMTTMRCIKENSQLGARLLGGMEHQEAVDELVTWTSGEQLEMFPALDLPTAARLMLALPMEMRQKLLTAMAPHLAANILSTMLPAPAAGILDELDFVRAFAILMAMDPAGAANILHEMGCARAAEMLLGMDDVDVRNAILECMMPRMAAETVLEMDTRANGAAAAAAAGNAAEVDISGVSFVVGGGGAAGPVGSGAQAAAAVGNPFPGTEALVEMPSASADKILGFMTVQEKAALLARMDPERAAEQLAHLGPNESVALLACLADAAQVMVVEALKQDERDAMMKVLADASGYKFRGGRNKGKGRKNANGQGRNAANAKGASATAAAATAAATAAAATAAATTAAAPPQTPPAVLGSSATPSLPLTTSMPVASSPVMVTALSPRLSVGGSSPRGGATAGLTQQANGGGGSVSHLAVQNTGYNVEMAVSMAAAVGRRALEFIDEYSDGEGEYEERMAPCDARGRRWSHDNDIDVDGAGGETGDGATTGGTGDGAGGSRSGDGGISGGGGDGRSGDGVTANACATESELDDFTDARGSVDGPGPYNTGARRGGRMRNAVAGGTARRGVGGTFPFERDVAEDDLANGDDSAIGPGGIGGGASGSGGIGGGTAAAATALAAATATDGRVSPVVGILGAEAPFAGFNCVGGGRHSICSTAGVAGAASGSATGMRRYRASEVDMQHLSRQQQQQLQQLHAHAMARRSGRGDFSPVSPASPIRGAASGVSTPSRVTPQQTTRSSPHTMGYGYGSRGTADGGGPPGTPGSSRGGYTVSSAGVAAAGANNLSSIKAAFRMNRQQQMQGQGVPPLSGSYGLIEMLRGPMVQDGQGPSSRQSPVSQMLLKDFRDIAAVGPVQTALNPKNARLATALAQHRTARPRPKGWLMGLVESVYKDGEALQRRMGQMEALRRFSVPEIVFAHFSNKYGQRSLVDEYAACLANTLALHRAEDLRLEMFARFFTEQWDFATFFDFLSANSLALQPSKVLCIEYPREASRDEQYPWLCSHKAAAIADVVMGPRSQALRDRFNEALLAVSLPADDADLEKLKRDPRYVAAAAEAAAGGPPLPERFYRLPRPRFLALLVSEISRLNAAITRMARSRFEALDLVGNEVVPAGAVPGYLSSVVSPKSAQGSNWTPVQESAQLFVADALAYQQDPMSSPEPAAAGAGPEVKLTVDAWVAASVHCQLIRDHFKLKVLRPRRLDAEGVDDGADDGTAAGGDSLLGGFLLGLTRRHTKIMSSRFKGYLTGIGGGGGDVSDATLISELSAAVDKAVSGGDKFRAYAQMLLAIIKQQVAAAVGLLVGDKASTNEMAGSEVEDALCRLEDCALIMLKQAKYLMECSSPEVQVDLVRRLAPQARIFTVGRQLLVSRQHRITVRHMAALVVQSIWRGHRRRRKVMAAAATAAQGQGLMMSEASVASLGGVQPAAGISS</sequence>
<dbReference type="PROSITE" id="PS50096">
    <property type="entry name" value="IQ"/>
    <property type="match status" value="1"/>
</dbReference>
<comment type="caution">
    <text evidence="4">The sequence shown here is derived from an EMBL/GenBank/DDBJ whole genome shotgun (WGS) entry which is preliminary data.</text>
</comment>
<feature type="region of interest" description="Disordered" evidence="2">
    <location>
        <begin position="249"/>
        <end position="290"/>
    </location>
</feature>
<dbReference type="PANTHER" id="PTHR31535:SF3">
    <property type="entry name" value="REGULATORY PROTEIN ZESTE"/>
    <property type="match status" value="1"/>
</dbReference>
<dbReference type="InterPro" id="IPR006668">
    <property type="entry name" value="Mg_transptr_MgtE_intracell_dom"/>
</dbReference>
<name>A0A8J4FSR8_9CHLO</name>
<dbReference type="SUPFAM" id="SSF158791">
    <property type="entry name" value="MgtE N-terminal domain-like"/>
    <property type="match status" value="2"/>
</dbReference>
<feature type="coiled-coil region" evidence="1">
    <location>
        <begin position="501"/>
        <end position="528"/>
    </location>
</feature>
<organism evidence="4 5">
    <name type="scientific">Volvox reticuliferus</name>
    <dbReference type="NCBI Taxonomy" id="1737510"/>
    <lineage>
        <taxon>Eukaryota</taxon>
        <taxon>Viridiplantae</taxon>
        <taxon>Chlorophyta</taxon>
        <taxon>core chlorophytes</taxon>
        <taxon>Chlorophyceae</taxon>
        <taxon>CS clade</taxon>
        <taxon>Chlamydomonadales</taxon>
        <taxon>Volvocaceae</taxon>
        <taxon>Volvox</taxon>
    </lineage>
</organism>
<feature type="compositionally biased region" description="Low complexity" evidence="2">
    <location>
        <begin position="943"/>
        <end position="952"/>
    </location>
</feature>
<proteinExistence type="predicted"/>
<feature type="region of interest" description="Disordered" evidence="2">
    <location>
        <begin position="1166"/>
        <end position="1187"/>
    </location>
</feature>
<protein>
    <recommendedName>
        <fullName evidence="3">Magnesium transporter MgtE intracellular domain-containing protein</fullName>
    </recommendedName>
</protein>